<dbReference type="InterPro" id="IPR015890">
    <property type="entry name" value="Chorismate_C"/>
</dbReference>
<comment type="function">
    <text evidence="5">Catalyzes the conversion of chorismate to isochorismate.</text>
</comment>
<evidence type="ECO:0000313" key="8">
    <source>
        <dbReference type="Proteomes" id="UP000195963"/>
    </source>
</evidence>
<dbReference type="NCBIfam" id="TIGR00543">
    <property type="entry name" value="isochor_syn"/>
    <property type="match status" value="1"/>
</dbReference>
<evidence type="ECO:0000259" key="6">
    <source>
        <dbReference type="Pfam" id="PF00425"/>
    </source>
</evidence>
<dbReference type="PANTHER" id="PTHR47253:SF4">
    <property type="entry name" value="ISOCHORISMATE SYNTHASE 2, CHLOROPLASTIC"/>
    <property type="match status" value="1"/>
</dbReference>
<dbReference type="GO" id="GO:0008909">
    <property type="term" value="F:isochorismate synthase activity"/>
    <property type="evidence" value="ECO:0007669"/>
    <property type="project" value="UniProtKB-UniRule"/>
</dbReference>
<dbReference type="EC" id="5.4.4.2" evidence="5"/>
<dbReference type="PANTHER" id="PTHR47253">
    <property type="match status" value="1"/>
</dbReference>
<dbReference type="Gene3D" id="3.60.120.10">
    <property type="entry name" value="Anthranilate synthase"/>
    <property type="match status" value="1"/>
</dbReference>
<dbReference type="GO" id="GO:0009234">
    <property type="term" value="P:menaquinone biosynthetic process"/>
    <property type="evidence" value="ECO:0007669"/>
    <property type="project" value="UniProtKB-UniRule"/>
</dbReference>
<dbReference type="GO" id="GO:0000287">
    <property type="term" value="F:magnesium ion binding"/>
    <property type="evidence" value="ECO:0007669"/>
    <property type="project" value="UniProtKB-UniRule"/>
</dbReference>
<feature type="domain" description="Chorismate-utilising enzyme C-terminal" evidence="6">
    <location>
        <begin position="187"/>
        <end position="439"/>
    </location>
</feature>
<comment type="pathway">
    <text evidence="5">Quinol/quinone metabolism; 1,4-dihydroxy-2-naphthoate biosynthesis; 1,4-dihydroxy-2-naphthoate from chorismate: step 1/7.</text>
</comment>
<evidence type="ECO:0000256" key="2">
    <source>
        <dbReference type="ARBA" id="ARBA00005297"/>
    </source>
</evidence>
<dbReference type="EMBL" id="FYAK01000003">
    <property type="protein sequence ID" value="SMY35667.1"/>
    <property type="molecule type" value="Genomic_DNA"/>
</dbReference>
<comment type="cofactor">
    <cofactor evidence="5">
        <name>Mg(2+)</name>
        <dbReference type="ChEBI" id="CHEBI:18420"/>
    </cofactor>
</comment>
<feature type="active site" description="Proton acceptor" evidence="5">
    <location>
        <position position="207"/>
    </location>
</feature>
<dbReference type="UniPathway" id="UPA01057">
    <property type="reaction ID" value="UER00163"/>
</dbReference>
<feature type="binding site" evidence="5">
    <location>
        <position position="301"/>
    </location>
    <ligand>
        <name>Mg(2+)</name>
        <dbReference type="ChEBI" id="CHEBI:18420"/>
    </ligand>
</feature>
<comment type="pathway">
    <text evidence="5">Quinol/quinone metabolism; menaquinone biosynthesis.</text>
</comment>
<evidence type="ECO:0000256" key="4">
    <source>
        <dbReference type="ARBA" id="ARBA00023235"/>
    </source>
</evidence>
<comment type="similarity">
    <text evidence="2 5">Belongs to the isochorismate synthase family.</text>
</comment>
<sequence length="466" mass="52209">MAYFIFQPGMSRIGDIELSEVILTALQQAVELLVAKIKQASITTQRLRVKLELPANTDLIDWMNAQPLFPKFYWQSRDSREEVVALGQIKTFTDPLTAEKVISNDQRVWGGRSFDGHTDRNRRCLSSFFFLPLLEIIRMDGEWHLAANMSDDKPRMLAMLNKIATNPEVVADINSRILSRSYSPDYAGWSTMIDQALTGIANDEFEKVVLARRTTLQLDHPVQPAQLLKASRASNSNSFHFLMALDEEHCFIGSTPERLFQRHERALQTEALAGTIGRGVDVQEDQQLAQWLLTDTKNRYENRLVVDDIVGRLVPQCESMNVAPVPELVQLRKVQHLKRSIDGQLNDTVFSANLLDSLQPTAAIAGLPRDAALNFISEHEPFARGWYSGAVGYIGQNHSEFCVAIRSAMISGDDLYLFAGAGIVPGSVADSEWKELDRKTSTLCSLFEQPDAGDDNIMDNMGYKSA</sequence>
<dbReference type="InterPro" id="IPR044250">
    <property type="entry name" value="MenF-like"/>
</dbReference>
<feature type="active site" description="Proton donor" evidence="5">
    <location>
        <position position="257"/>
    </location>
</feature>
<keyword evidence="8" id="KW-1185">Reference proteome</keyword>
<keyword evidence="4 5" id="KW-0413">Isomerase</keyword>
<dbReference type="Pfam" id="PF00425">
    <property type="entry name" value="Chorismate_bind"/>
    <property type="match status" value="1"/>
</dbReference>
<dbReference type="AlphaFoldDB" id="A0A1Y6MGB9"/>
<keyword evidence="3 5" id="KW-0460">Magnesium</keyword>
<evidence type="ECO:0000256" key="1">
    <source>
        <dbReference type="ARBA" id="ARBA00000799"/>
    </source>
</evidence>
<dbReference type="InterPro" id="IPR034681">
    <property type="entry name" value="MenF"/>
</dbReference>
<evidence type="ECO:0000256" key="3">
    <source>
        <dbReference type="ARBA" id="ARBA00022842"/>
    </source>
</evidence>
<dbReference type="Proteomes" id="UP000195963">
    <property type="component" value="Unassembled WGS sequence"/>
</dbReference>
<comment type="catalytic activity">
    <reaction evidence="1 5">
        <text>chorismate = isochorismate</text>
        <dbReference type="Rhea" id="RHEA:18985"/>
        <dbReference type="ChEBI" id="CHEBI:29748"/>
        <dbReference type="ChEBI" id="CHEBI:29780"/>
        <dbReference type="EC" id="5.4.4.2"/>
    </reaction>
</comment>
<protein>
    <recommendedName>
        <fullName evidence="5">Isochorismate synthase MenF</fullName>
        <ecNumber evidence="5">5.4.4.2</ecNumber>
    </recommendedName>
    <alternativeName>
        <fullName evidence="5">Isochorismate mutase</fullName>
    </alternativeName>
</protein>
<evidence type="ECO:0000256" key="5">
    <source>
        <dbReference type="HAMAP-Rule" id="MF_01935"/>
    </source>
</evidence>
<dbReference type="UniPathway" id="UPA00079"/>
<evidence type="ECO:0000313" key="7">
    <source>
        <dbReference type="EMBL" id="SMY35667.1"/>
    </source>
</evidence>
<reference evidence="8" key="1">
    <citation type="submission" date="2017-06" db="EMBL/GenBank/DDBJ databases">
        <authorList>
            <person name="Rodrigo-Torres L."/>
            <person name="Arahal R.D."/>
            <person name="Lucena T."/>
        </authorList>
    </citation>
    <scope>NUCLEOTIDE SEQUENCE [LARGE SCALE GENOMIC DNA]</scope>
    <source>
        <strain evidence="8">CECT 9190</strain>
    </source>
</reference>
<keyword evidence="5" id="KW-0474">Menaquinone biosynthesis</keyword>
<name>A0A1Y6MGB9_9GAMM</name>
<dbReference type="HAMAP" id="MF_01935">
    <property type="entry name" value="MenF"/>
    <property type="match status" value="1"/>
</dbReference>
<keyword evidence="5" id="KW-0479">Metal-binding</keyword>
<proteinExistence type="inferred from homology"/>
<dbReference type="InterPro" id="IPR005801">
    <property type="entry name" value="ADC_synthase"/>
</dbReference>
<accession>A0A1Y6MGB9</accession>
<dbReference type="SUPFAM" id="SSF56322">
    <property type="entry name" value="ADC synthase"/>
    <property type="match status" value="1"/>
</dbReference>
<organism evidence="7 8">
    <name type="scientific">Photobacterium malacitanum</name>
    <dbReference type="NCBI Taxonomy" id="2204294"/>
    <lineage>
        <taxon>Bacteria</taxon>
        <taxon>Pseudomonadati</taxon>
        <taxon>Pseudomonadota</taxon>
        <taxon>Gammaproteobacteria</taxon>
        <taxon>Vibrionales</taxon>
        <taxon>Vibrionaceae</taxon>
        <taxon>Photobacterium</taxon>
    </lineage>
</organism>
<dbReference type="InterPro" id="IPR004561">
    <property type="entry name" value="IsoChor_synthase"/>
</dbReference>
<gene>
    <name evidence="5 7" type="primary">menF</name>
    <name evidence="7" type="ORF">PMAL9190_02037</name>
</gene>
<feature type="binding site" evidence="5">
    <location>
        <position position="435"/>
    </location>
    <ligand>
        <name>Mg(2+)</name>
        <dbReference type="ChEBI" id="CHEBI:18420"/>
    </ligand>
</feature>